<proteinExistence type="predicted"/>
<dbReference type="RefSeq" id="WP_094059833.1">
    <property type="nucleotide sequence ID" value="NZ_CP022530.1"/>
</dbReference>
<accession>A0A222FHV8</accession>
<dbReference type="EMBL" id="CP022530">
    <property type="protein sequence ID" value="ASP38645.1"/>
    <property type="molecule type" value="Genomic_DNA"/>
</dbReference>
<dbReference type="AlphaFoldDB" id="A0A222FHV8"/>
<name>A0A222FHV8_9GAMM</name>
<keyword evidence="2" id="KW-1185">Reference proteome</keyword>
<reference evidence="1 2" key="1">
    <citation type="submission" date="2017-07" db="EMBL/GenBank/DDBJ databases">
        <title>Annotated genome sequence of Bacterioplanes sanyensis isolated from Red Sea.</title>
        <authorList>
            <person name="Rehman Z.U."/>
        </authorList>
    </citation>
    <scope>NUCLEOTIDE SEQUENCE [LARGE SCALE GENOMIC DNA]</scope>
    <source>
        <strain evidence="1 2">NV9</strain>
    </source>
</reference>
<gene>
    <name evidence="1" type="ORF">CHH28_08125</name>
</gene>
<sequence>MYFRYALLLETADARQSAWTATLFIHVRSVNQRSPPYDDCKMAPIVDWANGQKTATKADLHQEPRVRRFTLLVEVQCRTATRVLDCDDRLWPPTLATDTDR</sequence>
<evidence type="ECO:0000313" key="1">
    <source>
        <dbReference type="EMBL" id="ASP38645.1"/>
    </source>
</evidence>
<dbReference type="Proteomes" id="UP000202440">
    <property type="component" value="Chromosome"/>
</dbReference>
<dbReference type="KEGG" id="bsan:CHH28_08125"/>
<evidence type="ECO:0000313" key="2">
    <source>
        <dbReference type="Proteomes" id="UP000202440"/>
    </source>
</evidence>
<organism evidence="1 2">
    <name type="scientific">Bacterioplanes sanyensis</name>
    <dbReference type="NCBI Taxonomy" id="1249553"/>
    <lineage>
        <taxon>Bacteria</taxon>
        <taxon>Pseudomonadati</taxon>
        <taxon>Pseudomonadota</taxon>
        <taxon>Gammaproteobacteria</taxon>
        <taxon>Oceanospirillales</taxon>
        <taxon>Oceanospirillaceae</taxon>
        <taxon>Bacterioplanes</taxon>
    </lineage>
</organism>
<protein>
    <submittedName>
        <fullName evidence="1">Uncharacterized protein</fullName>
    </submittedName>
</protein>